<dbReference type="GO" id="GO:0008233">
    <property type="term" value="F:peptidase activity"/>
    <property type="evidence" value="ECO:0007669"/>
    <property type="project" value="UniProtKB-KW"/>
</dbReference>
<feature type="region of interest" description="Disordered" evidence="5">
    <location>
        <begin position="465"/>
        <end position="486"/>
    </location>
</feature>
<dbReference type="PANTHER" id="PTHR11851">
    <property type="entry name" value="METALLOPROTEASE"/>
    <property type="match status" value="1"/>
</dbReference>
<reference evidence="10" key="1">
    <citation type="submission" date="2023-07" db="EMBL/GenBank/DDBJ databases">
        <title>Genome sequencing of Purple Non-Sulfur Bacteria from various extreme environments.</title>
        <authorList>
            <person name="Mayer M."/>
        </authorList>
    </citation>
    <scope>NUCLEOTIDE SEQUENCE [LARGE SCALE GENOMIC DNA]</scope>
    <source>
        <strain evidence="10">DSM 17935</strain>
    </source>
</reference>
<dbReference type="Gene3D" id="3.30.830.10">
    <property type="entry name" value="Metalloenzyme, LuxS/M16 peptidase-like"/>
    <property type="match status" value="2"/>
</dbReference>
<evidence type="ECO:0000256" key="3">
    <source>
        <dbReference type="ARBA" id="ARBA00023049"/>
    </source>
</evidence>
<feature type="domain" description="Peptidase M16 N-terminal" evidence="7">
    <location>
        <begin position="59"/>
        <end position="203"/>
    </location>
</feature>
<dbReference type="InterPro" id="IPR050361">
    <property type="entry name" value="MPP/UQCRC_Complex"/>
</dbReference>
<comment type="cofactor">
    <cofactor evidence="1">
        <name>Zn(2+)</name>
        <dbReference type="ChEBI" id="CHEBI:29105"/>
    </cofactor>
</comment>
<comment type="similarity">
    <text evidence="2 4">Belongs to the peptidase M16 family.</text>
</comment>
<sequence length="486" mass="52667">MKHWIPSLAAATFLAVGPALFAGAPAALAETKAIEAAEKPPVVGADVSTFTLDNGLEVVVIPDRRAPVVTHMIWYKVGAADEKPGVSGIAHFLEHLMFKGTKTHPTGEFSATVAEIGGEENAFTSYDYTAYYQKVSKQNLELMMSFEADRMANLVLTDEVVLPERDVILEERASRVDNSPSARLGEAFDAAFYVQHPYGIPIIGWRHEMEKLSRDDAIAFYNRFYTPNNAVLVVAGDVTADEVKALAEKTYGKVARRADPGPRIRPTDPKPMAERFLILRDPQVTQPSVRRAWPTPSYTTAKEGEAEALDVLAEVLGGGSTSRIYRSLVVDKKLAASAGSWYQGTSLDDTRFSVYASPRPGIELDALTTEIDSIIRDVAENGVTDEELARAKRTIVADAIYAQDSQATLARIFGAALTTGGTVEGVQTWPARIDKVTAKEVRDAAKTYLRNDYAVTAKLLPAPVKTAADAPKDGADAPAKKPEPKS</sequence>
<evidence type="ECO:0000256" key="5">
    <source>
        <dbReference type="SAM" id="MobiDB-lite"/>
    </source>
</evidence>
<dbReference type="PROSITE" id="PS00143">
    <property type="entry name" value="INSULINASE"/>
    <property type="match status" value="1"/>
</dbReference>
<dbReference type="SUPFAM" id="SSF63411">
    <property type="entry name" value="LuxS/MPP-like metallohydrolase"/>
    <property type="match status" value="2"/>
</dbReference>
<keyword evidence="9" id="KW-0645">Protease</keyword>
<gene>
    <name evidence="9" type="ORF">M2319_002507</name>
</gene>
<evidence type="ECO:0000259" key="7">
    <source>
        <dbReference type="Pfam" id="PF00675"/>
    </source>
</evidence>
<feature type="signal peptide" evidence="6">
    <location>
        <begin position="1"/>
        <end position="29"/>
    </location>
</feature>
<accession>A0ABT3HCM5</accession>
<dbReference type="InterPro" id="IPR011765">
    <property type="entry name" value="Pept_M16_N"/>
</dbReference>
<dbReference type="InterPro" id="IPR011249">
    <property type="entry name" value="Metalloenz_LuxS/M16"/>
</dbReference>
<evidence type="ECO:0000256" key="2">
    <source>
        <dbReference type="ARBA" id="ARBA00007261"/>
    </source>
</evidence>
<organism evidence="9 10">
    <name type="scientific">Rhodobium gokarnense</name>
    <dbReference type="NCBI Taxonomy" id="364296"/>
    <lineage>
        <taxon>Bacteria</taxon>
        <taxon>Pseudomonadati</taxon>
        <taxon>Pseudomonadota</taxon>
        <taxon>Alphaproteobacteria</taxon>
        <taxon>Hyphomicrobiales</taxon>
        <taxon>Rhodobiaceae</taxon>
        <taxon>Rhodobium</taxon>
    </lineage>
</organism>
<evidence type="ECO:0000313" key="10">
    <source>
        <dbReference type="Proteomes" id="UP001209755"/>
    </source>
</evidence>
<evidence type="ECO:0000259" key="8">
    <source>
        <dbReference type="Pfam" id="PF05193"/>
    </source>
</evidence>
<dbReference type="InterPro" id="IPR001431">
    <property type="entry name" value="Pept_M16_Zn_BS"/>
</dbReference>
<evidence type="ECO:0000313" key="9">
    <source>
        <dbReference type="EMBL" id="MCW2308168.1"/>
    </source>
</evidence>
<dbReference type="GO" id="GO:0006508">
    <property type="term" value="P:proteolysis"/>
    <property type="evidence" value="ECO:0007669"/>
    <property type="project" value="UniProtKB-KW"/>
</dbReference>
<keyword evidence="10" id="KW-1185">Reference proteome</keyword>
<keyword evidence="3" id="KW-0482">Metalloprotease</keyword>
<dbReference type="RefSeq" id="WP_406682109.1">
    <property type="nucleotide sequence ID" value="NZ_JAOQNS010000006.1"/>
</dbReference>
<feature type="chain" id="PRO_5045524870" evidence="6">
    <location>
        <begin position="30"/>
        <end position="486"/>
    </location>
</feature>
<feature type="domain" description="Peptidase M16 C-terminal" evidence="8">
    <location>
        <begin position="211"/>
        <end position="394"/>
    </location>
</feature>
<dbReference type="PANTHER" id="PTHR11851:SF49">
    <property type="entry name" value="MITOCHONDRIAL-PROCESSING PEPTIDASE SUBUNIT ALPHA"/>
    <property type="match status" value="1"/>
</dbReference>
<evidence type="ECO:0000256" key="4">
    <source>
        <dbReference type="RuleBase" id="RU004447"/>
    </source>
</evidence>
<dbReference type="EC" id="3.4.24.-" evidence="9"/>
<keyword evidence="6" id="KW-0732">Signal</keyword>
<proteinExistence type="inferred from homology"/>
<comment type="caution">
    <text evidence="9">The sequence shown here is derived from an EMBL/GenBank/DDBJ whole genome shotgun (WGS) entry which is preliminary data.</text>
</comment>
<protein>
    <submittedName>
        <fullName evidence="9">Zinc protease</fullName>
        <ecNumber evidence="9">3.4.24.-</ecNumber>
    </submittedName>
</protein>
<evidence type="ECO:0000256" key="1">
    <source>
        <dbReference type="ARBA" id="ARBA00001947"/>
    </source>
</evidence>
<dbReference type="EMBL" id="JAOQNS010000006">
    <property type="protein sequence ID" value="MCW2308168.1"/>
    <property type="molecule type" value="Genomic_DNA"/>
</dbReference>
<keyword evidence="9" id="KW-0378">Hydrolase</keyword>
<dbReference type="Pfam" id="PF00675">
    <property type="entry name" value="Peptidase_M16"/>
    <property type="match status" value="1"/>
</dbReference>
<evidence type="ECO:0000256" key="6">
    <source>
        <dbReference type="SAM" id="SignalP"/>
    </source>
</evidence>
<feature type="compositionally biased region" description="Basic and acidic residues" evidence="5">
    <location>
        <begin position="470"/>
        <end position="486"/>
    </location>
</feature>
<name>A0ABT3HCM5_9HYPH</name>
<dbReference type="Proteomes" id="UP001209755">
    <property type="component" value="Unassembled WGS sequence"/>
</dbReference>
<dbReference type="InterPro" id="IPR007863">
    <property type="entry name" value="Peptidase_M16_C"/>
</dbReference>
<dbReference type="Pfam" id="PF05193">
    <property type="entry name" value="Peptidase_M16_C"/>
    <property type="match status" value="1"/>
</dbReference>